<dbReference type="EMBL" id="KI914013">
    <property type="protein sequence ID" value="ETV91168.1"/>
    <property type="molecule type" value="Genomic_DNA"/>
</dbReference>
<protein>
    <submittedName>
        <fullName evidence="2">Uncharacterized protein</fullName>
    </submittedName>
</protein>
<feature type="compositionally biased region" description="Basic and acidic residues" evidence="1">
    <location>
        <begin position="26"/>
        <end position="36"/>
    </location>
</feature>
<name>A0A024TAU0_9STRA</name>
<evidence type="ECO:0000313" key="2">
    <source>
        <dbReference type="EMBL" id="ETV91168.1"/>
    </source>
</evidence>
<dbReference type="GeneID" id="20091225"/>
<dbReference type="RefSeq" id="XP_008880199.1">
    <property type="nucleotide sequence ID" value="XM_008881977.1"/>
</dbReference>
<feature type="region of interest" description="Disordered" evidence="1">
    <location>
        <begin position="1"/>
        <end position="39"/>
    </location>
</feature>
<dbReference type="OrthoDB" id="77383at2759"/>
<dbReference type="Gene3D" id="2.40.400.10">
    <property type="entry name" value="Acetoacetate decarboxylase-like"/>
    <property type="match status" value="1"/>
</dbReference>
<sequence length="322" mass="35546">MNMESDAGAAEHDALPRQPTWAHLSTKSDRGEDGKATDIPTVLNPWTLNVGSMYAFPILARRSNSKQQSALRAHLPTKHDRANYTGSGLGFVMLIRYTDSPVGPYDELLLVPGAFTPPSPGNPIARTNHMKETFLQAHGLLAARRVTRIFVSTEASLRNGRRNWGIRKELADFTWTPRPTTTSSWNSIVDVVVRSRLDGEVLCDVALKTVRTWSVPARLNWLQGILLPPLEEREIDEEGVPTAENAWIQTVLGGSLRMQPASILTDSTPPSSTSQRLDRFPNLHDLSLWPGVHGTGTITFTATTTRTYSSPALATHRHDKDA</sequence>
<dbReference type="STRING" id="157072.A0A024TAU0"/>
<dbReference type="PANTHER" id="PTHR40518:SF1">
    <property type="entry name" value="ACETOACETATE DECARBOXYLASE"/>
    <property type="match status" value="1"/>
</dbReference>
<dbReference type="SUPFAM" id="SSF160104">
    <property type="entry name" value="Acetoacetate decarboxylase-like"/>
    <property type="match status" value="1"/>
</dbReference>
<evidence type="ECO:0000256" key="1">
    <source>
        <dbReference type="SAM" id="MobiDB-lite"/>
    </source>
</evidence>
<dbReference type="VEuPathDB" id="FungiDB:H310_14175"/>
<proteinExistence type="predicted"/>
<organism evidence="2">
    <name type="scientific">Aphanomyces invadans</name>
    <dbReference type="NCBI Taxonomy" id="157072"/>
    <lineage>
        <taxon>Eukaryota</taxon>
        <taxon>Sar</taxon>
        <taxon>Stramenopiles</taxon>
        <taxon>Oomycota</taxon>
        <taxon>Saprolegniomycetes</taxon>
        <taxon>Saprolegniales</taxon>
        <taxon>Verrucalvaceae</taxon>
        <taxon>Aphanomyces</taxon>
    </lineage>
</organism>
<reference evidence="2" key="1">
    <citation type="submission" date="2013-12" db="EMBL/GenBank/DDBJ databases">
        <title>The Genome Sequence of Aphanomyces invadans NJM9701.</title>
        <authorList>
            <consortium name="The Broad Institute Genomics Platform"/>
            <person name="Russ C."/>
            <person name="Tyler B."/>
            <person name="van West P."/>
            <person name="Dieguez-Uribeondo J."/>
            <person name="Young S.K."/>
            <person name="Zeng Q."/>
            <person name="Gargeya S."/>
            <person name="Fitzgerald M."/>
            <person name="Abouelleil A."/>
            <person name="Alvarado L."/>
            <person name="Chapman S.B."/>
            <person name="Gainer-Dewar J."/>
            <person name="Goldberg J."/>
            <person name="Griggs A."/>
            <person name="Gujja S."/>
            <person name="Hansen M."/>
            <person name="Howarth C."/>
            <person name="Imamovic A."/>
            <person name="Ireland A."/>
            <person name="Larimer J."/>
            <person name="McCowan C."/>
            <person name="Murphy C."/>
            <person name="Pearson M."/>
            <person name="Poon T.W."/>
            <person name="Priest M."/>
            <person name="Roberts A."/>
            <person name="Saif S."/>
            <person name="Shea T."/>
            <person name="Sykes S."/>
            <person name="Wortman J."/>
            <person name="Nusbaum C."/>
            <person name="Birren B."/>
        </authorList>
    </citation>
    <scope>NUCLEOTIDE SEQUENCE [LARGE SCALE GENOMIC DNA]</scope>
    <source>
        <strain evidence="2">NJM9701</strain>
    </source>
</reference>
<dbReference type="PANTHER" id="PTHR40518">
    <property type="entry name" value="ACETOACETATE DECARBOXYLASE"/>
    <property type="match status" value="1"/>
</dbReference>
<dbReference type="InterPro" id="IPR023375">
    <property type="entry name" value="ADC_dom_sf"/>
</dbReference>
<dbReference type="eggNOG" id="ENOG502S9HK">
    <property type="taxonomic scope" value="Eukaryota"/>
</dbReference>
<accession>A0A024TAU0</accession>
<gene>
    <name evidence="2" type="ORF">H310_14175</name>
</gene>
<dbReference type="AlphaFoldDB" id="A0A024TAU0"/>